<dbReference type="Proteomes" id="UP000648239">
    <property type="component" value="Unassembled WGS sequence"/>
</dbReference>
<dbReference type="Pfam" id="PF04389">
    <property type="entry name" value="Peptidase_M28"/>
    <property type="match status" value="1"/>
</dbReference>
<reference evidence="2 3" key="1">
    <citation type="submission" date="2020-08" db="EMBL/GenBank/DDBJ databases">
        <title>Acidobacteriota in marine sediments use diverse sulfur dissimilation pathways.</title>
        <authorList>
            <person name="Wasmund K."/>
        </authorList>
    </citation>
    <scope>NUCLEOTIDE SEQUENCE [LARGE SCALE GENOMIC DNA]</scope>
    <source>
        <strain evidence="2">MAG AM4</strain>
    </source>
</reference>
<proteinExistence type="predicted"/>
<name>A0A8J6Y184_9BACT</name>
<accession>A0A8J6Y184</accession>
<evidence type="ECO:0000313" key="3">
    <source>
        <dbReference type="Proteomes" id="UP000648239"/>
    </source>
</evidence>
<feature type="domain" description="Peptidase M28" evidence="1">
    <location>
        <begin position="106"/>
        <end position="319"/>
    </location>
</feature>
<dbReference type="SUPFAM" id="SSF53187">
    <property type="entry name" value="Zn-dependent exopeptidases"/>
    <property type="match status" value="1"/>
</dbReference>
<protein>
    <submittedName>
        <fullName evidence="2">M20/M25/M40 family metallo-hydrolase</fullName>
    </submittedName>
</protein>
<comment type="caution">
    <text evidence="2">The sequence shown here is derived from an EMBL/GenBank/DDBJ whole genome shotgun (WGS) entry which is preliminary data.</text>
</comment>
<dbReference type="InterPro" id="IPR007484">
    <property type="entry name" value="Peptidase_M28"/>
</dbReference>
<dbReference type="EMBL" id="JACXWD010000008">
    <property type="protein sequence ID" value="MBD3867309.1"/>
    <property type="molecule type" value="Genomic_DNA"/>
</dbReference>
<organism evidence="2 3">
    <name type="scientific">Candidatus Polarisedimenticola svalbardensis</name>
    <dbReference type="NCBI Taxonomy" id="2886004"/>
    <lineage>
        <taxon>Bacteria</taxon>
        <taxon>Pseudomonadati</taxon>
        <taxon>Acidobacteriota</taxon>
        <taxon>Candidatus Polarisedimenticolia</taxon>
        <taxon>Candidatus Polarisedimenticolales</taxon>
        <taxon>Candidatus Polarisedimenticolaceae</taxon>
        <taxon>Candidatus Polarisedimenticola</taxon>
    </lineage>
</organism>
<dbReference type="Gene3D" id="3.40.630.10">
    <property type="entry name" value="Zn peptidases"/>
    <property type="match status" value="1"/>
</dbReference>
<sequence length="327" mass="35993">MAGFPTRPVIRIASAVLIVLLIGVFGLKCAINQSVVGSDPRILATDSRPDELERHVRFMAEDAFPRNFRNPLKLDQVADYIRDHFLAAGIEAYEQTYEVRGFTARNIIGRIGPQDGPRIVLGAHYDICGDKPGADDNASGVAGLLEAARLLASANPKIRIDLVAWSTEEPPFFGTPEMGSAIHADSLKENQVEVRAMVCLEMIGYFSDEQPAPSPFFKLLYPSTGNFILIAGRWQDRDLVGKVKRSFQGISGLETESYCGPTGIGTDLSDHRNYWAAGYPAVMVTDTAFIRNRNYHTEQDTSDSLDYRRMAQAVDGVVNAVLHLAED</sequence>
<dbReference type="PANTHER" id="PTHR12147">
    <property type="entry name" value="METALLOPEPTIDASE M28 FAMILY MEMBER"/>
    <property type="match status" value="1"/>
</dbReference>
<dbReference type="PANTHER" id="PTHR12147:SF26">
    <property type="entry name" value="PEPTIDASE M28 DOMAIN-CONTAINING PROTEIN"/>
    <property type="match status" value="1"/>
</dbReference>
<gene>
    <name evidence="2" type="ORF">IFK94_04205</name>
</gene>
<dbReference type="InterPro" id="IPR045175">
    <property type="entry name" value="M28_fam"/>
</dbReference>
<dbReference type="GO" id="GO:0008235">
    <property type="term" value="F:metalloexopeptidase activity"/>
    <property type="evidence" value="ECO:0007669"/>
    <property type="project" value="InterPro"/>
</dbReference>
<dbReference type="AlphaFoldDB" id="A0A8J6Y184"/>
<evidence type="ECO:0000313" key="2">
    <source>
        <dbReference type="EMBL" id="MBD3867309.1"/>
    </source>
</evidence>
<evidence type="ECO:0000259" key="1">
    <source>
        <dbReference type="Pfam" id="PF04389"/>
    </source>
</evidence>
<dbReference type="GO" id="GO:0006508">
    <property type="term" value="P:proteolysis"/>
    <property type="evidence" value="ECO:0007669"/>
    <property type="project" value="InterPro"/>
</dbReference>